<evidence type="ECO:0000313" key="3">
    <source>
        <dbReference type="RefSeq" id="XP_031551221.1"/>
    </source>
</evidence>
<evidence type="ECO:0000313" key="2">
    <source>
        <dbReference type="Proteomes" id="UP000515163"/>
    </source>
</evidence>
<dbReference type="Proteomes" id="UP000515163">
    <property type="component" value="Unplaced"/>
</dbReference>
<dbReference type="RefSeq" id="XP_031551221.1">
    <property type="nucleotide sequence ID" value="XM_031695361.1"/>
</dbReference>
<evidence type="ECO:0000256" key="1">
    <source>
        <dbReference type="SAM" id="MobiDB-lite"/>
    </source>
</evidence>
<dbReference type="RefSeq" id="XP_031551222.1">
    <property type="nucleotide sequence ID" value="XM_031695362.1"/>
</dbReference>
<dbReference type="KEGG" id="aten:116288559"/>
<evidence type="ECO:0000313" key="5">
    <source>
        <dbReference type="RefSeq" id="XP_031551223.1"/>
    </source>
</evidence>
<protein>
    <submittedName>
        <fullName evidence="3 4">Uncharacterized protein LOC116288559</fullName>
    </submittedName>
</protein>
<sequence>MRLERKPFIYWFNSKPDPEYPQTNDNTASEFVVQLPIGWHLPGVWSVEIQAIMTPETTQTKGDLLLYTNLIRYEIVGHDYFPLIERITTSSAQSIRYQESKHPFRRRVNRSYLESVGFKLADTKGRPPVWLKDRPTKDTTLCLLFTPQVDEYDSSSMSLTLLSNQSKPRFPSNRPGNFTGELPASQRMSDQWRVGMTKVTLPPVASTSKSTQWTFRLDAGGYLKSKLPPGAQHTFTLDNVNSSQDLCAQFKRGVDVVFDSWFPQTQEKPSNGGVGGRGDGAGIGGMQLNQTATWVDDSSGKDVLIAIDLEGRKSLDDLWDRFSANGITMGSDQTKTKWDFTSRHSVLVGPNAPTNNEVMQRLGFWTRDANIAIPGTLQQDGTTQWHSFLSPFVNDFKQDHSYVYLVQTSLELSTFNRFYLKMGFFERLGTLDDPMDPTGPTSTTVTPSELYLTMPKGF</sequence>
<organism evidence="2 6">
    <name type="scientific">Actinia tenebrosa</name>
    <name type="common">Australian red waratah sea anemone</name>
    <dbReference type="NCBI Taxonomy" id="6105"/>
    <lineage>
        <taxon>Eukaryota</taxon>
        <taxon>Metazoa</taxon>
        <taxon>Cnidaria</taxon>
        <taxon>Anthozoa</taxon>
        <taxon>Hexacorallia</taxon>
        <taxon>Actiniaria</taxon>
        <taxon>Actiniidae</taxon>
        <taxon>Actinia</taxon>
    </lineage>
</organism>
<feature type="region of interest" description="Disordered" evidence="1">
    <location>
        <begin position="164"/>
        <end position="183"/>
    </location>
</feature>
<dbReference type="GeneID" id="116288559"/>
<name>A0A6P8H4E6_ACTTE</name>
<gene>
    <name evidence="3 4 5 6" type="primary">LOC116288559</name>
</gene>
<keyword evidence="2" id="KW-1185">Reference proteome</keyword>
<proteinExistence type="predicted"/>
<dbReference type="RefSeq" id="XP_031551224.1">
    <property type="nucleotide sequence ID" value="XM_031695364.1"/>
</dbReference>
<evidence type="ECO:0000313" key="4">
    <source>
        <dbReference type="RefSeq" id="XP_031551222.1"/>
    </source>
</evidence>
<accession>A0A6P8H4E6</accession>
<reference evidence="3 4" key="1">
    <citation type="submission" date="2025-04" db="UniProtKB">
        <authorList>
            <consortium name="RefSeq"/>
        </authorList>
    </citation>
    <scope>IDENTIFICATION</scope>
    <source>
        <tissue evidence="3 4">Tentacle</tissue>
    </source>
</reference>
<dbReference type="AlphaFoldDB" id="A0A6P8H4E6"/>
<dbReference type="RefSeq" id="XP_031551223.1">
    <property type="nucleotide sequence ID" value="XM_031695363.1"/>
</dbReference>
<evidence type="ECO:0000313" key="6">
    <source>
        <dbReference type="RefSeq" id="XP_031551224.1"/>
    </source>
</evidence>
<dbReference type="OrthoDB" id="10323431at2759"/>